<keyword evidence="2" id="KW-1185">Reference proteome</keyword>
<reference evidence="1 2" key="1">
    <citation type="submission" date="2020-05" db="EMBL/GenBank/DDBJ databases">
        <title>Aquincola sp. isolate from soil.</title>
        <authorList>
            <person name="Han J."/>
            <person name="Kim D.-U."/>
        </authorList>
    </citation>
    <scope>NUCLEOTIDE SEQUENCE [LARGE SCALE GENOMIC DNA]</scope>
    <source>
        <strain evidence="1 2">S2</strain>
    </source>
</reference>
<protein>
    <recommendedName>
        <fullName evidence="3">Methyl-accepting chemotaxis protein</fullName>
    </recommendedName>
</protein>
<accession>A0ABX2EB47</accession>
<gene>
    <name evidence="1" type="ORF">HLB44_03140</name>
</gene>
<name>A0ABX2EB47_9BURK</name>
<comment type="caution">
    <text evidence="1">The sequence shown here is derived from an EMBL/GenBank/DDBJ whole genome shotgun (WGS) entry which is preliminary data.</text>
</comment>
<evidence type="ECO:0008006" key="3">
    <source>
        <dbReference type="Google" id="ProtNLM"/>
    </source>
</evidence>
<evidence type="ECO:0000313" key="1">
    <source>
        <dbReference type="EMBL" id="NRF65977.1"/>
    </source>
</evidence>
<evidence type="ECO:0000313" key="2">
    <source>
        <dbReference type="Proteomes" id="UP000737171"/>
    </source>
</evidence>
<sequence length="70" mass="7720">MFRRFYTHPLALGSAIAITFLLLLGVSHLGGREGAYHVLARASDQVAQQVVIVGKRFVQTVEVIGKKLRD</sequence>
<proteinExistence type="predicted"/>
<dbReference type="RefSeq" id="WP_173120497.1">
    <property type="nucleotide sequence ID" value="NZ_JABRWJ010000001.1"/>
</dbReference>
<organism evidence="1 2">
    <name type="scientific">Pseudaquabacterium terrae</name>
    <dbReference type="NCBI Taxonomy" id="2732868"/>
    <lineage>
        <taxon>Bacteria</taxon>
        <taxon>Pseudomonadati</taxon>
        <taxon>Pseudomonadota</taxon>
        <taxon>Betaproteobacteria</taxon>
        <taxon>Burkholderiales</taxon>
        <taxon>Sphaerotilaceae</taxon>
        <taxon>Pseudaquabacterium</taxon>
    </lineage>
</organism>
<dbReference type="Proteomes" id="UP000737171">
    <property type="component" value="Unassembled WGS sequence"/>
</dbReference>
<dbReference type="EMBL" id="JABRWJ010000001">
    <property type="protein sequence ID" value="NRF65977.1"/>
    <property type="molecule type" value="Genomic_DNA"/>
</dbReference>